<dbReference type="Pfam" id="PF01370">
    <property type="entry name" value="Epimerase"/>
    <property type="match status" value="1"/>
</dbReference>
<keyword evidence="2" id="KW-1185">Reference proteome</keyword>
<accession>A0A2Z4FQY4</accession>
<sequence>MQRILISGSEGLVASGLIPALEARGVEVCRFDLLGRENSIEQGDIREAAAVRRAMRGCSGVIHLAAVSRVVWGQNDPDLCWETNVEGTKNVLKAAAESEPKPWVVFASSREVYGEPAGCPVREDDELRPLNIYGRSKLAGEQAVLDAREHGLRTAVVRLSNVYGRIDDHVDRVIPAFARAAVEGKALRVDGRDHTFDFTHLDDTVRGIIALCDRLENGAKNLPPIHLLTGRPTTLGELARLTVDTAQSASIIHEAPPRNYDVATFWGDPSRAHKWLDWRAEITLEEGVFRLIQDFERALKHTPEKQKQSPLERSGV</sequence>
<evidence type="ECO:0000313" key="1">
    <source>
        <dbReference type="EMBL" id="AWV91028.1"/>
    </source>
</evidence>
<dbReference type="SUPFAM" id="SSF51735">
    <property type="entry name" value="NAD(P)-binding Rossmann-fold domains"/>
    <property type="match status" value="1"/>
</dbReference>
<name>A0A2Z4FQY4_9DELT</name>
<reference evidence="1 2" key="1">
    <citation type="submission" date="2018-06" db="EMBL/GenBank/DDBJ databases">
        <title>Lujinxingia sediminis gen. nov. sp. nov., a new facultative anaerobic member of the class Deltaproteobacteria, and proposal of Lujinxingaceae fam. nov.</title>
        <authorList>
            <person name="Guo L.-Y."/>
            <person name="Li C.-M."/>
            <person name="Wang S."/>
            <person name="Du Z.-J."/>
        </authorList>
    </citation>
    <scope>NUCLEOTIDE SEQUENCE [LARGE SCALE GENOMIC DNA]</scope>
    <source>
        <strain evidence="1 2">FA350</strain>
    </source>
</reference>
<dbReference type="Proteomes" id="UP000249799">
    <property type="component" value="Chromosome"/>
</dbReference>
<evidence type="ECO:0000313" key="2">
    <source>
        <dbReference type="Proteomes" id="UP000249799"/>
    </source>
</evidence>
<dbReference type="KEGG" id="bsed:DN745_17510"/>
<gene>
    <name evidence="1" type="ORF">DN745_17510</name>
</gene>
<dbReference type="InterPro" id="IPR050177">
    <property type="entry name" value="Lipid_A_modif_metabolic_enz"/>
</dbReference>
<dbReference type="InterPro" id="IPR036291">
    <property type="entry name" value="NAD(P)-bd_dom_sf"/>
</dbReference>
<dbReference type="InterPro" id="IPR001509">
    <property type="entry name" value="Epimerase_deHydtase"/>
</dbReference>
<dbReference type="PANTHER" id="PTHR43245">
    <property type="entry name" value="BIFUNCTIONAL POLYMYXIN RESISTANCE PROTEIN ARNA"/>
    <property type="match status" value="1"/>
</dbReference>
<dbReference type="Gene3D" id="3.40.50.720">
    <property type="entry name" value="NAD(P)-binding Rossmann-like Domain"/>
    <property type="match status" value="1"/>
</dbReference>
<proteinExistence type="predicted"/>
<protein>
    <submittedName>
        <fullName evidence="1">NAD(P)-dependent oxidoreductase</fullName>
    </submittedName>
</protein>
<dbReference type="RefSeq" id="WP_111336911.1">
    <property type="nucleotide sequence ID" value="NZ_CP030032.1"/>
</dbReference>
<dbReference type="OrthoDB" id="9803892at2"/>
<dbReference type="AlphaFoldDB" id="A0A2Z4FQY4"/>
<dbReference type="EMBL" id="CP030032">
    <property type="protein sequence ID" value="AWV91028.1"/>
    <property type="molecule type" value="Genomic_DNA"/>
</dbReference>
<organism evidence="1 2">
    <name type="scientific">Bradymonas sediminis</name>
    <dbReference type="NCBI Taxonomy" id="1548548"/>
    <lineage>
        <taxon>Bacteria</taxon>
        <taxon>Deltaproteobacteria</taxon>
        <taxon>Bradymonadales</taxon>
        <taxon>Bradymonadaceae</taxon>
        <taxon>Bradymonas</taxon>
    </lineage>
</organism>